<name>G0ECN6_PYRF1</name>
<evidence type="ECO:0000313" key="11">
    <source>
        <dbReference type="Proteomes" id="UP000001037"/>
    </source>
</evidence>
<evidence type="ECO:0000256" key="4">
    <source>
        <dbReference type="ARBA" id="ARBA00022749"/>
    </source>
</evidence>
<gene>
    <name evidence="8" type="primary">guaAA</name>
    <name evidence="10" type="ordered locus">Pyrfu_1752</name>
</gene>
<keyword evidence="6 8" id="KW-0067">ATP-binding</keyword>
<dbReference type="FunCoup" id="G0ECN6">
    <property type="interactions" value="27"/>
</dbReference>
<evidence type="ECO:0000256" key="7">
    <source>
        <dbReference type="ARBA" id="ARBA00022962"/>
    </source>
</evidence>
<dbReference type="InterPro" id="IPR017926">
    <property type="entry name" value="GATASE"/>
</dbReference>
<keyword evidence="11" id="KW-1185">Reference proteome</keyword>
<dbReference type="PROSITE" id="PS51273">
    <property type="entry name" value="GATASE_TYPE_1"/>
    <property type="match status" value="1"/>
</dbReference>
<organism evidence="10 11">
    <name type="scientific">Pyrolobus fumarii (strain DSM 11204 / 1A)</name>
    <dbReference type="NCBI Taxonomy" id="694429"/>
    <lineage>
        <taxon>Archaea</taxon>
        <taxon>Thermoproteota</taxon>
        <taxon>Thermoprotei</taxon>
        <taxon>Desulfurococcales</taxon>
        <taxon>Pyrodictiaceae</taxon>
        <taxon>Pyrolobus</taxon>
    </lineage>
</organism>
<dbReference type="EMBL" id="CP002838">
    <property type="protein sequence ID" value="AEM39606.1"/>
    <property type="molecule type" value="Genomic_DNA"/>
</dbReference>
<dbReference type="Proteomes" id="UP000001037">
    <property type="component" value="Chromosome"/>
</dbReference>
<dbReference type="GeneID" id="11138941"/>
<keyword evidence="4 8" id="KW-0332">GMP biosynthesis</keyword>
<protein>
    <recommendedName>
        <fullName evidence="8">GMP synthase [glutamine-hydrolyzing] subunit A</fullName>
        <ecNumber evidence="8">6.3.5.2</ecNumber>
    </recommendedName>
    <alternativeName>
        <fullName evidence="8">Glutamine amidotransferase</fullName>
    </alternativeName>
</protein>
<dbReference type="NCBIfam" id="TIGR00888">
    <property type="entry name" value="guaA_Nterm"/>
    <property type="match status" value="1"/>
</dbReference>
<evidence type="ECO:0000256" key="8">
    <source>
        <dbReference type="HAMAP-Rule" id="MF_01510"/>
    </source>
</evidence>
<dbReference type="GO" id="GO:0003921">
    <property type="term" value="F:GMP synthase activity"/>
    <property type="evidence" value="ECO:0007669"/>
    <property type="project" value="TreeGrafter"/>
</dbReference>
<evidence type="ECO:0000256" key="5">
    <source>
        <dbReference type="ARBA" id="ARBA00022755"/>
    </source>
</evidence>
<dbReference type="EC" id="6.3.5.2" evidence="8"/>
<dbReference type="GO" id="GO:0005829">
    <property type="term" value="C:cytosol"/>
    <property type="evidence" value="ECO:0007669"/>
    <property type="project" value="TreeGrafter"/>
</dbReference>
<dbReference type="Pfam" id="PF00117">
    <property type="entry name" value="GATase"/>
    <property type="match status" value="1"/>
</dbReference>
<proteinExistence type="inferred from homology"/>
<feature type="active site" evidence="8">
    <location>
        <position position="168"/>
    </location>
</feature>
<dbReference type="HOGENOM" id="CLU_014340_1_4_2"/>
<evidence type="ECO:0000313" key="10">
    <source>
        <dbReference type="EMBL" id="AEM39606.1"/>
    </source>
</evidence>
<dbReference type="Gene3D" id="3.40.50.880">
    <property type="match status" value="1"/>
</dbReference>
<dbReference type="PANTHER" id="PTHR11922">
    <property type="entry name" value="GMP SYNTHASE-RELATED"/>
    <property type="match status" value="1"/>
</dbReference>
<keyword evidence="7 8" id="KW-0315">Glutamine amidotransferase</keyword>
<dbReference type="HAMAP" id="MF_01510">
    <property type="entry name" value="GMP_synthase_A"/>
    <property type="match status" value="1"/>
</dbReference>
<accession>G0ECN6</accession>
<comment type="catalytic activity">
    <reaction evidence="8">
        <text>XMP + L-glutamine + ATP + H2O = GMP + L-glutamate + AMP + diphosphate + 2 H(+)</text>
        <dbReference type="Rhea" id="RHEA:11680"/>
        <dbReference type="ChEBI" id="CHEBI:15377"/>
        <dbReference type="ChEBI" id="CHEBI:15378"/>
        <dbReference type="ChEBI" id="CHEBI:29985"/>
        <dbReference type="ChEBI" id="CHEBI:30616"/>
        <dbReference type="ChEBI" id="CHEBI:33019"/>
        <dbReference type="ChEBI" id="CHEBI:57464"/>
        <dbReference type="ChEBI" id="CHEBI:58115"/>
        <dbReference type="ChEBI" id="CHEBI:58359"/>
        <dbReference type="ChEBI" id="CHEBI:456215"/>
        <dbReference type="EC" id="6.3.5.2"/>
    </reaction>
</comment>
<dbReference type="NCBIfam" id="NF001975">
    <property type="entry name" value="PRK00758.1"/>
    <property type="match status" value="1"/>
</dbReference>
<dbReference type="AlphaFoldDB" id="G0ECN6"/>
<evidence type="ECO:0000256" key="1">
    <source>
        <dbReference type="ARBA" id="ARBA00002332"/>
    </source>
</evidence>
<evidence type="ECO:0000256" key="2">
    <source>
        <dbReference type="ARBA" id="ARBA00022598"/>
    </source>
</evidence>
<dbReference type="GO" id="GO:0005524">
    <property type="term" value="F:ATP binding"/>
    <property type="evidence" value="ECO:0007669"/>
    <property type="project" value="UniProtKB-KW"/>
</dbReference>
<dbReference type="InterPro" id="IPR004739">
    <property type="entry name" value="GMP_synth_GATase"/>
</dbReference>
<evidence type="ECO:0000259" key="9">
    <source>
        <dbReference type="Pfam" id="PF00117"/>
    </source>
</evidence>
<dbReference type="KEGG" id="pfm:Pyrfu_1752"/>
<feature type="active site" description="Nucleophile" evidence="8">
    <location>
        <position position="81"/>
    </location>
</feature>
<dbReference type="MEROPS" id="C26.A31"/>
<dbReference type="PANTHER" id="PTHR11922:SF2">
    <property type="entry name" value="GMP SYNTHASE [GLUTAMINE-HYDROLYZING]"/>
    <property type="match status" value="1"/>
</dbReference>
<reference evidence="10 11" key="1">
    <citation type="journal article" date="2011" name="Stand. Genomic Sci.">
        <title>Complete genome sequence of the hyperthermophilic chemolithoautotroph Pyrolobus fumarii type strain (1A).</title>
        <authorList>
            <person name="Anderson I."/>
            <person name="Goker M."/>
            <person name="Nolan M."/>
            <person name="Lucas S."/>
            <person name="Hammon N."/>
            <person name="Deshpande S."/>
            <person name="Cheng J.F."/>
            <person name="Tapia R."/>
            <person name="Han C."/>
            <person name="Goodwin L."/>
            <person name="Pitluck S."/>
            <person name="Huntemann M."/>
            <person name="Liolios K."/>
            <person name="Ivanova N."/>
            <person name="Pagani I."/>
            <person name="Mavromatis K."/>
            <person name="Ovchinikova G."/>
            <person name="Pati A."/>
            <person name="Chen A."/>
            <person name="Palaniappan K."/>
            <person name="Land M."/>
            <person name="Hauser L."/>
            <person name="Brambilla E.M."/>
            <person name="Huber H."/>
            <person name="Yasawong M."/>
            <person name="Rohde M."/>
            <person name="Spring S."/>
            <person name="Abt B."/>
            <person name="Sikorski J."/>
            <person name="Wirth R."/>
            <person name="Detter J.C."/>
            <person name="Woyke T."/>
            <person name="Bristow J."/>
            <person name="Eisen J.A."/>
            <person name="Markowitz V."/>
            <person name="Hugenholtz P."/>
            <person name="Kyrpides N.C."/>
            <person name="Klenk H.P."/>
            <person name="Lapidus A."/>
        </authorList>
    </citation>
    <scope>NUCLEOTIDE SEQUENCE [LARGE SCALE GENOMIC DNA]</scope>
    <source>
        <strain evidence="11">DSM 11204 / 1A</strain>
    </source>
</reference>
<keyword evidence="5 8" id="KW-0658">Purine biosynthesis</keyword>
<dbReference type="RefSeq" id="WP_014027283.1">
    <property type="nucleotide sequence ID" value="NC_015931.1"/>
</dbReference>
<evidence type="ECO:0000256" key="3">
    <source>
        <dbReference type="ARBA" id="ARBA00022741"/>
    </source>
</evidence>
<keyword evidence="2 8" id="KW-0436">Ligase</keyword>
<dbReference type="UniPathway" id="UPA00189">
    <property type="reaction ID" value="UER00296"/>
</dbReference>
<dbReference type="InParanoid" id="G0ECN6"/>
<dbReference type="InterPro" id="IPR023686">
    <property type="entry name" value="GMP_synthase_A"/>
</dbReference>
<dbReference type="eggNOG" id="arCOG00087">
    <property type="taxonomic scope" value="Archaea"/>
</dbReference>
<dbReference type="STRING" id="694429.Pyrfu_1752"/>
<feature type="domain" description="Glutamine amidotransferase" evidence="9">
    <location>
        <begin position="10"/>
        <end position="186"/>
    </location>
</feature>
<dbReference type="InterPro" id="IPR029062">
    <property type="entry name" value="Class_I_gatase-like"/>
</dbReference>
<comment type="subunit">
    <text evidence="8">Heterodimer composed of a glutamine amidotransferase subunit (A) and a GMP-binding subunit (B).</text>
</comment>
<dbReference type="OrthoDB" id="33844at2157"/>
<feature type="active site" evidence="8">
    <location>
        <position position="170"/>
    </location>
</feature>
<evidence type="ECO:0000256" key="6">
    <source>
        <dbReference type="ARBA" id="ARBA00022840"/>
    </source>
</evidence>
<keyword evidence="3 8" id="KW-0547">Nucleotide-binding</keyword>
<sequence>MPRVLVVSLRGQYNHLIKRRLTEVGAEADMLDYTMVTREKLEEYDCVVYGGGPFRIPQDAEKLAQVLDLLREPPRPTLGICLSLHLMIHAHGGRVGPAEHPEFGGVEIEVLDEDLLFRGLPRRFFVWESHNDEVKVVPEGFRVIARSQTCPVQAVVHERLPLYGVQFHPEVQHTQHGHKLFQNFLEACKR</sequence>
<dbReference type="SUPFAM" id="SSF52317">
    <property type="entry name" value="Class I glutamine amidotransferase-like"/>
    <property type="match status" value="1"/>
</dbReference>
<comment type="pathway">
    <text evidence="8">Purine metabolism; GMP biosynthesis; GMP from XMP (L-Gln route): step 1/1.</text>
</comment>
<comment type="function">
    <text evidence="1 8">Catalyzes the synthesis of GMP from XMP.</text>
</comment>